<dbReference type="AlphaFoldDB" id="A0A2K3JXQ0"/>
<proteinExistence type="predicted"/>
<sequence>MEDVWTMKNQLPGFMGTDPVGWIAVAEWFFEKNEVPCRDKLRWAFMSMEDEQARMWLYYWCEENPDADWKTFSMAMMRQSGAQVEYLTEKHVEPKLKVIEAFSDDREEVRIKETDHERETGENGRGERNLSYNTIMCEGIGARSLKILTNLSPSSESIDRKEHAEENEMQSVEEIVMQELTKSPDCGQPAMALINS</sequence>
<name>A0A2K3JXQ0_TRIPR</name>
<gene>
    <name evidence="1" type="ORF">L195_g051078</name>
</gene>
<evidence type="ECO:0000313" key="1">
    <source>
        <dbReference type="EMBL" id="PNX58766.1"/>
    </source>
</evidence>
<comment type="caution">
    <text evidence="1">The sequence shown here is derived from an EMBL/GenBank/DDBJ whole genome shotgun (WGS) entry which is preliminary data.</text>
</comment>
<evidence type="ECO:0008006" key="3">
    <source>
        <dbReference type="Google" id="ProtNLM"/>
    </source>
</evidence>
<reference evidence="1 2" key="1">
    <citation type="journal article" date="2014" name="Am. J. Bot.">
        <title>Genome assembly and annotation for red clover (Trifolium pratense; Fabaceae).</title>
        <authorList>
            <person name="Istvanek J."/>
            <person name="Jaros M."/>
            <person name="Krenek A."/>
            <person name="Repkova J."/>
        </authorList>
    </citation>
    <scope>NUCLEOTIDE SEQUENCE [LARGE SCALE GENOMIC DNA]</scope>
    <source>
        <strain evidence="2">cv. Tatra</strain>
        <tissue evidence="1">Young leaves</tissue>
    </source>
</reference>
<reference evidence="1 2" key="2">
    <citation type="journal article" date="2017" name="Front. Plant Sci.">
        <title>Gene Classification and Mining of Molecular Markers Useful in Red Clover (Trifolium pratense) Breeding.</title>
        <authorList>
            <person name="Istvanek J."/>
            <person name="Dluhosova J."/>
            <person name="Dluhos P."/>
            <person name="Patkova L."/>
            <person name="Nedelnik J."/>
            <person name="Repkova J."/>
        </authorList>
    </citation>
    <scope>NUCLEOTIDE SEQUENCE [LARGE SCALE GENOMIC DNA]</scope>
    <source>
        <strain evidence="2">cv. Tatra</strain>
        <tissue evidence="1">Young leaves</tissue>
    </source>
</reference>
<evidence type="ECO:0000313" key="2">
    <source>
        <dbReference type="Proteomes" id="UP000236291"/>
    </source>
</evidence>
<protein>
    <recommendedName>
        <fullName evidence="3">Neurobeachin-like protein</fullName>
    </recommendedName>
</protein>
<accession>A0A2K3JXQ0</accession>
<organism evidence="1 2">
    <name type="scientific">Trifolium pratense</name>
    <name type="common">Red clover</name>
    <dbReference type="NCBI Taxonomy" id="57577"/>
    <lineage>
        <taxon>Eukaryota</taxon>
        <taxon>Viridiplantae</taxon>
        <taxon>Streptophyta</taxon>
        <taxon>Embryophyta</taxon>
        <taxon>Tracheophyta</taxon>
        <taxon>Spermatophyta</taxon>
        <taxon>Magnoliopsida</taxon>
        <taxon>eudicotyledons</taxon>
        <taxon>Gunneridae</taxon>
        <taxon>Pentapetalae</taxon>
        <taxon>rosids</taxon>
        <taxon>fabids</taxon>
        <taxon>Fabales</taxon>
        <taxon>Fabaceae</taxon>
        <taxon>Papilionoideae</taxon>
        <taxon>50 kb inversion clade</taxon>
        <taxon>NPAAA clade</taxon>
        <taxon>Hologalegina</taxon>
        <taxon>IRL clade</taxon>
        <taxon>Trifolieae</taxon>
        <taxon>Trifolium</taxon>
    </lineage>
</organism>
<dbReference type="EMBL" id="ASHM01079310">
    <property type="protein sequence ID" value="PNX58766.1"/>
    <property type="molecule type" value="Genomic_DNA"/>
</dbReference>
<dbReference type="Proteomes" id="UP000236291">
    <property type="component" value="Unassembled WGS sequence"/>
</dbReference>